<dbReference type="InterPro" id="IPR013196">
    <property type="entry name" value="HTH_11"/>
</dbReference>
<feature type="domain" description="PRD" evidence="8">
    <location>
        <begin position="203"/>
        <end position="308"/>
    </location>
</feature>
<dbReference type="Pfam" id="PF02302">
    <property type="entry name" value="PTS_IIB"/>
    <property type="match status" value="1"/>
</dbReference>
<dbReference type="Pfam" id="PF00874">
    <property type="entry name" value="PRD"/>
    <property type="match status" value="2"/>
</dbReference>
<dbReference type="InterPro" id="IPR050661">
    <property type="entry name" value="BglG_antiterminators"/>
</dbReference>
<dbReference type="InterPro" id="IPR036390">
    <property type="entry name" value="WH_DNA-bd_sf"/>
</dbReference>
<feature type="domain" description="PRD" evidence="8">
    <location>
        <begin position="310"/>
        <end position="418"/>
    </location>
</feature>
<dbReference type="InterPro" id="IPR013011">
    <property type="entry name" value="PTS_EIIB_2"/>
</dbReference>
<dbReference type="PROSITE" id="PS51372">
    <property type="entry name" value="PRD_2"/>
    <property type="match status" value="2"/>
</dbReference>
<dbReference type="Gene3D" id="1.10.10.10">
    <property type="entry name" value="Winged helix-like DNA-binding domain superfamily/Winged helix DNA-binding domain"/>
    <property type="match status" value="2"/>
</dbReference>
<dbReference type="RefSeq" id="WP_014827454.1">
    <property type="nucleotide sequence ID" value="NC_018068.1"/>
</dbReference>
<reference evidence="9 10" key="1">
    <citation type="journal article" date="2012" name="J. Bacteriol.">
        <title>Complete genome sequences of Desulfosporosinus orientis DSM765T, Desulfosporosinus youngiae DSM17734T, Desulfosporosinus meridiei DSM13257T, and Desulfosporosinus acidiphilus DSM22704T.</title>
        <authorList>
            <person name="Pester M."/>
            <person name="Brambilla E."/>
            <person name="Alazard D."/>
            <person name="Rattei T."/>
            <person name="Weinmaier T."/>
            <person name="Han J."/>
            <person name="Lucas S."/>
            <person name="Lapidus A."/>
            <person name="Cheng J.F."/>
            <person name="Goodwin L."/>
            <person name="Pitluck S."/>
            <person name="Peters L."/>
            <person name="Ovchinnikova G."/>
            <person name="Teshima H."/>
            <person name="Detter J.C."/>
            <person name="Han C.S."/>
            <person name="Tapia R."/>
            <person name="Land M.L."/>
            <person name="Hauser L."/>
            <person name="Kyrpides N.C."/>
            <person name="Ivanova N.N."/>
            <person name="Pagani I."/>
            <person name="Huntmann M."/>
            <person name="Wei C.L."/>
            <person name="Davenport K.W."/>
            <person name="Daligault H."/>
            <person name="Chain P.S."/>
            <person name="Chen A."/>
            <person name="Mavromatis K."/>
            <person name="Markowitz V."/>
            <person name="Szeto E."/>
            <person name="Mikhailova N."/>
            <person name="Pati A."/>
            <person name="Wagner M."/>
            <person name="Woyke T."/>
            <person name="Ollivier B."/>
            <person name="Klenk H.P."/>
            <person name="Spring S."/>
            <person name="Loy A."/>
        </authorList>
    </citation>
    <scope>NUCLEOTIDE SEQUENCE [LARGE SCALE GENOMIC DNA]</scope>
    <source>
        <strain evidence="10">DSM 22704 / JCM 16185 / SJ4</strain>
    </source>
</reference>
<dbReference type="GO" id="GO:0008982">
    <property type="term" value="F:protein-N(PI)-phosphohistidine-sugar phosphotransferase activity"/>
    <property type="evidence" value="ECO:0007669"/>
    <property type="project" value="InterPro"/>
</dbReference>
<feature type="domain" description="PTS EIIB type-2" evidence="7">
    <location>
        <begin position="422"/>
        <end position="511"/>
    </location>
</feature>
<dbReference type="GO" id="GO:0009401">
    <property type="term" value="P:phosphoenolpyruvate-dependent sugar phosphotransferase system"/>
    <property type="evidence" value="ECO:0007669"/>
    <property type="project" value="InterPro"/>
</dbReference>
<dbReference type="InterPro" id="IPR011608">
    <property type="entry name" value="PRD"/>
</dbReference>
<evidence type="ECO:0000256" key="4">
    <source>
        <dbReference type="ARBA" id="ARBA00023159"/>
    </source>
</evidence>
<dbReference type="InterPro" id="IPR003501">
    <property type="entry name" value="PTS_EIIB_2/3"/>
</dbReference>
<sequence length="700" mass="79871">MIKLSSRQLDLFRKLINRENIKVKDFAQKYNISVRTVYREIDNINKEIQTFGVKVANADGGLVLNGDSEQLIHLKLNIPGIDSVMKVQNKKNLILLDLLQGKGPIKIQYFAKKFNVSSATISYYLKDIKEWLESKNIILVSKPGVGIYIESDEGNIRHAIIDLLYQTYSADELVSFLQEGYEHQANPTSNKLNNELNDRLLNMMDHNTLKVIEKALTNLATEMNYQIEDRLYIELAIHLALAIKRLLNGETIDIQNSTLEKLKESGDYIYAEKIARSITSDLPIEIPEAEIGYITIHLQGVRIGTQALQVDDQFLTTMTNKIIQKASVVFGINFREDQTLYKDLKSHLLYSVYRLKNGFKIRNPLIQQIKNQYKTVFKQCKLTLDKTLREDLNLEINDDEIGYITMHFLASLERLKNKTRKINALLVCASGIGTSRMLMAKLKKIPQLNVVTTASVLKINEMKETFDLDVIISTVPIQRDDIKVVIVNPLFTESDLEKLEGELNVRISVQPQERKIEFEKDQLSQLKYIKDYSSQISVLTKNVCFTTMSSTQVNCIIKGLLNELVEKKLLNRQQALSLRQTLLDREKLGAIIIPKKNFAIYHCASSEITEPMIAVARLDKPANLINLLGKNEKVTTAFLMLAPLYVKESLEIIGDISSSIIESSDFVTEINRSSNVEDCRALLEETLLKKLYVQIERIFS</sequence>
<evidence type="ECO:0000256" key="5">
    <source>
        <dbReference type="ARBA" id="ARBA00023163"/>
    </source>
</evidence>
<evidence type="ECO:0000259" key="7">
    <source>
        <dbReference type="PROSITE" id="PS51099"/>
    </source>
</evidence>
<dbReference type="PROSITE" id="PS51099">
    <property type="entry name" value="PTS_EIIB_TYPE_2"/>
    <property type="match status" value="1"/>
</dbReference>
<dbReference type="InterPro" id="IPR036095">
    <property type="entry name" value="PTS_EIIB-like_sf"/>
</dbReference>
<dbReference type="Pfam" id="PF08279">
    <property type="entry name" value="HTH_11"/>
    <property type="match status" value="1"/>
</dbReference>
<evidence type="ECO:0000256" key="1">
    <source>
        <dbReference type="ARBA" id="ARBA00022679"/>
    </source>
</evidence>
<evidence type="ECO:0000313" key="9">
    <source>
        <dbReference type="EMBL" id="AFM41456.1"/>
    </source>
</evidence>
<dbReference type="eggNOG" id="COG3711">
    <property type="taxonomic scope" value="Bacteria"/>
</dbReference>
<dbReference type="PANTHER" id="PTHR30185">
    <property type="entry name" value="CRYPTIC BETA-GLUCOSIDE BGL OPERON ANTITERMINATOR"/>
    <property type="match status" value="1"/>
</dbReference>
<dbReference type="Proteomes" id="UP000002892">
    <property type="component" value="Chromosome"/>
</dbReference>
<dbReference type="InterPro" id="IPR036634">
    <property type="entry name" value="PRD_sf"/>
</dbReference>
<protein>
    <submittedName>
        <fullName evidence="9">Transcriptional antiterminator</fullName>
    </submittedName>
</protein>
<name>I4D6N2_DESAJ</name>
<dbReference type="SUPFAM" id="SSF52794">
    <property type="entry name" value="PTS system IIB component-like"/>
    <property type="match status" value="1"/>
</dbReference>
<dbReference type="PROSITE" id="PS51094">
    <property type="entry name" value="PTS_EIIA_TYPE_2"/>
    <property type="match status" value="1"/>
</dbReference>
<keyword evidence="5" id="KW-0804">Transcription</keyword>
<dbReference type="SUPFAM" id="SSF46785">
    <property type="entry name" value="Winged helix' DNA-binding domain"/>
    <property type="match status" value="1"/>
</dbReference>
<keyword evidence="2" id="KW-0677">Repeat</keyword>
<feature type="domain" description="PTS EIIA type-2" evidence="6">
    <location>
        <begin position="537"/>
        <end position="686"/>
    </location>
</feature>
<keyword evidence="1" id="KW-0808">Transferase</keyword>
<dbReference type="SUPFAM" id="SSF55804">
    <property type="entry name" value="Phoshotransferase/anion transport protein"/>
    <property type="match status" value="1"/>
</dbReference>
<evidence type="ECO:0000256" key="2">
    <source>
        <dbReference type="ARBA" id="ARBA00022737"/>
    </source>
</evidence>
<dbReference type="InterPro" id="IPR016152">
    <property type="entry name" value="PTrfase/Anion_transptr"/>
</dbReference>
<dbReference type="STRING" id="646529.Desaci_2512"/>
<dbReference type="SUPFAM" id="SSF63520">
    <property type="entry name" value="PTS-regulatory domain, PRD"/>
    <property type="match status" value="2"/>
</dbReference>
<dbReference type="Gene3D" id="1.10.1790.10">
    <property type="entry name" value="PRD domain"/>
    <property type="match status" value="2"/>
</dbReference>
<keyword evidence="4" id="KW-0010">Activator</keyword>
<keyword evidence="10" id="KW-1185">Reference proteome</keyword>
<dbReference type="AlphaFoldDB" id="I4D6N2"/>
<dbReference type="PANTHER" id="PTHR30185:SF18">
    <property type="entry name" value="TRANSCRIPTIONAL REGULATOR MTLR"/>
    <property type="match status" value="1"/>
</dbReference>
<dbReference type="OrthoDB" id="3175596at2"/>
<keyword evidence="3" id="KW-0805">Transcription regulation</keyword>
<dbReference type="Gene3D" id="3.40.930.10">
    <property type="entry name" value="Mannitol-specific EII, Chain A"/>
    <property type="match status" value="1"/>
</dbReference>
<dbReference type="InterPro" id="IPR007737">
    <property type="entry name" value="Mga_HTH"/>
</dbReference>
<evidence type="ECO:0000256" key="3">
    <source>
        <dbReference type="ARBA" id="ARBA00023015"/>
    </source>
</evidence>
<gene>
    <name evidence="9" type="ordered locus">Desaci_2512</name>
</gene>
<organism evidence="9 10">
    <name type="scientific">Desulfosporosinus acidiphilus (strain DSM 22704 / JCM 16185 / SJ4)</name>
    <dbReference type="NCBI Taxonomy" id="646529"/>
    <lineage>
        <taxon>Bacteria</taxon>
        <taxon>Bacillati</taxon>
        <taxon>Bacillota</taxon>
        <taxon>Clostridia</taxon>
        <taxon>Eubacteriales</taxon>
        <taxon>Desulfitobacteriaceae</taxon>
        <taxon>Desulfosporosinus</taxon>
    </lineage>
</organism>
<evidence type="ECO:0000259" key="8">
    <source>
        <dbReference type="PROSITE" id="PS51372"/>
    </source>
</evidence>
<accession>I4D6N2</accession>
<dbReference type="Pfam" id="PF05043">
    <property type="entry name" value="Mga"/>
    <property type="match status" value="1"/>
</dbReference>
<dbReference type="EMBL" id="CP003639">
    <property type="protein sequence ID" value="AFM41456.1"/>
    <property type="molecule type" value="Genomic_DNA"/>
</dbReference>
<dbReference type="InterPro" id="IPR036388">
    <property type="entry name" value="WH-like_DNA-bd_sf"/>
</dbReference>
<dbReference type="InterPro" id="IPR002178">
    <property type="entry name" value="PTS_EIIA_type-2_dom"/>
</dbReference>
<dbReference type="Pfam" id="PF00359">
    <property type="entry name" value="PTS_EIIA_2"/>
    <property type="match status" value="1"/>
</dbReference>
<evidence type="ECO:0000313" key="10">
    <source>
        <dbReference type="Proteomes" id="UP000002892"/>
    </source>
</evidence>
<proteinExistence type="predicted"/>
<dbReference type="GO" id="GO:0006355">
    <property type="term" value="P:regulation of DNA-templated transcription"/>
    <property type="evidence" value="ECO:0007669"/>
    <property type="project" value="InterPro"/>
</dbReference>
<dbReference type="KEGG" id="dai:Desaci_2512"/>
<dbReference type="CDD" id="cd05568">
    <property type="entry name" value="PTS_IIB_bgl_like"/>
    <property type="match status" value="1"/>
</dbReference>
<dbReference type="HOGENOM" id="CLU_013442_2_0_9"/>
<dbReference type="Gene3D" id="3.40.50.2300">
    <property type="match status" value="1"/>
</dbReference>
<evidence type="ECO:0000259" key="6">
    <source>
        <dbReference type="PROSITE" id="PS51094"/>
    </source>
</evidence>